<evidence type="ECO:0000313" key="1">
    <source>
        <dbReference type="EMBL" id="WIM05206.1"/>
    </source>
</evidence>
<dbReference type="Proteomes" id="UP001234916">
    <property type="component" value="Chromosome"/>
</dbReference>
<sequence length="227" mass="24550">MKEFPSPPWSKYAGRFDALSRRERGIVAAALAAGIVLLGYSFAIEPAMLAKNRSAAEAAQAATDLATARAVIAATAKSKDPDEPNRMALAQARQEMAAIDERFRRMEASMVPPEKMQAFLEALLSRHKNLELISLATLPPTPLRTEAADKKAGAAAPGEKQPALYRHGIEITIAGSYGDLTAYLAALEAMPQRVIWSKVALAVDKHPRSILTLTVFTLSLDSQWLVV</sequence>
<name>A0AA49IY83_9PROT</name>
<evidence type="ECO:0008006" key="2">
    <source>
        <dbReference type="Google" id="ProtNLM"/>
    </source>
</evidence>
<organism evidence="1">
    <name type="scientific">Candidatus Nitricoxidivorans perseverans</name>
    <dbReference type="NCBI Taxonomy" id="2975601"/>
    <lineage>
        <taxon>Bacteria</taxon>
        <taxon>Pseudomonadati</taxon>
        <taxon>Pseudomonadota</taxon>
        <taxon>Betaproteobacteria</taxon>
        <taxon>Nitrosomonadales</taxon>
        <taxon>Sterolibacteriaceae</taxon>
        <taxon>Candidatus Nitricoxidivorans</taxon>
    </lineage>
</organism>
<dbReference type="EMBL" id="CP107246">
    <property type="protein sequence ID" value="WIM05206.1"/>
    <property type="molecule type" value="Genomic_DNA"/>
</dbReference>
<protein>
    <recommendedName>
        <fullName evidence="2">Type II secretion system protein M</fullName>
    </recommendedName>
</protein>
<accession>A0AA49IY83</accession>
<proteinExistence type="predicted"/>
<reference evidence="1" key="1">
    <citation type="journal article" date="2023" name="Nat. Microbiol.">
        <title>Enrichment and characterization of a nitric oxide-reducing microbial community in a continuous bioreactor.</title>
        <authorList>
            <person name="Garrido-Amador P."/>
            <person name="Stortenbeker N."/>
            <person name="Wessels H.J.C.T."/>
            <person name="Speth D.R."/>
            <person name="Garcia-Heredia I."/>
            <person name="Kartal B."/>
        </authorList>
    </citation>
    <scope>NUCLEOTIDE SEQUENCE</scope>
    <source>
        <strain evidence="1">MAG1</strain>
    </source>
</reference>
<dbReference type="KEGG" id="npv:OHM77_10945"/>
<gene>
    <name evidence="1" type="ORF">OHM77_10945</name>
</gene>
<dbReference type="AlphaFoldDB" id="A0AA49IY83"/>